<dbReference type="Gene3D" id="3.30.200.20">
    <property type="entry name" value="Phosphorylase Kinase, domain 1"/>
    <property type="match status" value="1"/>
</dbReference>
<dbReference type="SUPFAM" id="SSF56112">
    <property type="entry name" value="Protein kinase-like (PK-like)"/>
    <property type="match status" value="1"/>
</dbReference>
<organism evidence="2 3">
    <name type="scientific">Spizellomyces punctatus (strain DAOM BR117)</name>
    <dbReference type="NCBI Taxonomy" id="645134"/>
    <lineage>
        <taxon>Eukaryota</taxon>
        <taxon>Fungi</taxon>
        <taxon>Fungi incertae sedis</taxon>
        <taxon>Chytridiomycota</taxon>
        <taxon>Chytridiomycota incertae sedis</taxon>
        <taxon>Chytridiomycetes</taxon>
        <taxon>Spizellomycetales</taxon>
        <taxon>Spizellomycetaceae</taxon>
        <taxon>Spizellomyces</taxon>
    </lineage>
</organism>
<dbReference type="InterPro" id="IPR011009">
    <property type="entry name" value="Kinase-like_dom_sf"/>
</dbReference>
<dbReference type="OrthoDB" id="25129at2759"/>
<dbReference type="AlphaFoldDB" id="A0A0L0HHC9"/>
<name>A0A0L0HHC9_SPIPD</name>
<dbReference type="GeneID" id="27688223"/>
<evidence type="ECO:0000259" key="1">
    <source>
        <dbReference type="Pfam" id="PF01636"/>
    </source>
</evidence>
<keyword evidence="3" id="KW-1185">Reference proteome</keyword>
<dbReference type="RefSeq" id="XP_016608516.1">
    <property type="nucleotide sequence ID" value="XM_016753027.1"/>
</dbReference>
<dbReference type="eggNOG" id="ENOG502SJ8C">
    <property type="taxonomic scope" value="Eukaryota"/>
</dbReference>
<reference evidence="2 3" key="1">
    <citation type="submission" date="2009-08" db="EMBL/GenBank/DDBJ databases">
        <title>The Genome Sequence of Spizellomyces punctatus strain DAOM BR117.</title>
        <authorList>
            <consortium name="The Broad Institute Genome Sequencing Platform"/>
            <person name="Russ C."/>
            <person name="Cuomo C."/>
            <person name="Shea T."/>
            <person name="Young S.K."/>
            <person name="Zeng Q."/>
            <person name="Koehrsen M."/>
            <person name="Haas B."/>
            <person name="Borodovsky M."/>
            <person name="Guigo R."/>
            <person name="Alvarado L."/>
            <person name="Berlin A."/>
            <person name="Bochicchio J."/>
            <person name="Borenstein D."/>
            <person name="Chapman S."/>
            <person name="Chen Z."/>
            <person name="Engels R."/>
            <person name="Freedman E."/>
            <person name="Gellesch M."/>
            <person name="Goldberg J."/>
            <person name="Griggs A."/>
            <person name="Gujja S."/>
            <person name="Heiman D."/>
            <person name="Hepburn T."/>
            <person name="Howarth C."/>
            <person name="Jen D."/>
            <person name="Larson L."/>
            <person name="Lewis B."/>
            <person name="Mehta T."/>
            <person name="Park D."/>
            <person name="Pearson M."/>
            <person name="Roberts A."/>
            <person name="Saif S."/>
            <person name="Shenoy N."/>
            <person name="Sisk P."/>
            <person name="Stolte C."/>
            <person name="Sykes S."/>
            <person name="Thomson T."/>
            <person name="Walk T."/>
            <person name="White J."/>
            <person name="Yandava C."/>
            <person name="Burger G."/>
            <person name="Gray M.W."/>
            <person name="Holland P.W.H."/>
            <person name="King N."/>
            <person name="Lang F.B.F."/>
            <person name="Roger A.J."/>
            <person name="Ruiz-Trillo I."/>
            <person name="Lander E."/>
            <person name="Nusbaum C."/>
        </authorList>
    </citation>
    <scope>NUCLEOTIDE SEQUENCE [LARGE SCALE GENOMIC DNA]</scope>
    <source>
        <strain evidence="2 3">DAOM BR117</strain>
    </source>
</reference>
<dbReference type="STRING" id="645134.A0A0L0HHC9"/>
<dbReference type="InParanoid" id="A0A0L0HHC9"/>
<protein>
    <recommendedName>
        <fullName evidence="1">Aminoglycoside phosphotransferase domain-containing protein</fullName>
    </recommendedName>
</protein>
<dbReference type="InterPro" id="IPR051678">
    <property type="entry name" value="AGP_Transferase"/>
</dbReference>
<sequence>MRNTADLDLTTDAGILSYLVTTLPADFPRAVEVTRLSGGHANFVWRVKFAGTMEDGKNTAIVKHAEPFLADDRDVLLGTIRMKYEYEIYTLFANRSPLLPYLPEDGPIHVPKIFHYDPATPVLLVQDIGVHLDLKTFFSTHKPSDDEAVAMGRALGTFLVDFHSKAADTESKAKLMEPFENEQARMIIQAAVHDRVGTILAGVNSLSADTLQAATESAKAFGAELMESRETLIMGDFWPGNIIVESDATGRYLGKLWIVDWEVCRYGLRAMDVGQFSAEAYLLSHFRNPVARSMLTAFHRAYVTGFLKGKPEGLRRTFMRQVSVQFGSHIVAWAEFAGWTKDQQKLEEILKVAATYIENATEQDNWESGELAELADFLHSTDN</sequence>
<dbReference type="Proteomes" id="UP000053201">
    <property type="component" value="Unassembled WGS sequence"/>
</dbReference>
<proteinExistence type="predicted"/>
<dbReference type="InterPro" id="IPR002575">
    <property type="entry name" value="Aminoglycoside_PTrfase"/>
</dbReference>
<accession>A0A0L0HHC9</accession>
<gene>
    <name evidence="2" type="ORF">SPPG_04793</name>
</gene>
<dbReference type="VEuPathDB" id="FungiDB:SPPG_04793"/>
<dbReference type="Gene3D" id="3.90.1200.10">
    <property type="match status" value="1"/>
</dbReference>
<dbReference type="PANTHER" id="PTHR21310">
    <property type="entry name" value="AMINOGLYCOSIDE PHOSPHOTRANSFERASE-RELATED-RELATED"/>
    <property type="match status" value="1"/>
</dbReference>
<dbReference type="OMA" id="GTANFIY"/>
<evidence type="ECO:0000313" key="3">
    <source>
        <dbReference type="Proteomes" id="UP000053201"/>
    </source>
</evidence>
<dbReference type="Pfam" id="PF01636">
    <property type="entry name" value="APH"/>
    <property type="match status" value="1"/>
</dbReference>
<feature type="domain" description="Aminoglycoside phosphotransferase" evidence="1">
    <location>
        <begin position="33"/>
        <end position="303"/>
    </location>
</feature>
<evidence type="ECO:0000313" key="2">
    <source>
        <dbReference type="EMBL" id="KND00477.1"/>
    </source>
</evidence>
<dbReference type="EMBL" id="KQ257456">
    <property type="protein sequence ID" value="KND00477.1"/>
    <property type="molecule type" value="Genomic_DNA"/>
</dbReference>